<evidence type="ECO:0000313" key="1">
    <source>
        <dbReference type="EMBL" id="BBF81775.1"/>
    </source>
</evidence>
<dbReference type="EMBL" id="AP018828">
    <property type="protein sequence ID" value="BBF81775.1"/>
    <property type="molecule type" value="Genomic_DNA"/>
</dbReference>
<gene>
    <name evidence="1" type="ORF">EM6_2383</name>
</gene>
<dbReference type="RefSeq" id="WP_172961248.1">
    <property type="nucleotide sequence ID" value="NZ_AP018828.1"/>
</dbReference>
<evidence type="ECO:0000313" key="2">
    <source>
        <dbReference type="Proteomes" id="UP000278756"/>
    </source>
</evidence>
<organism evidence="1 2">
    <name type="scientific">Asticcacaulis excentricus</name>
    <dbReference type="NCBI Taxonomy" id="78587"/>
    <lineage>
        <taxon>Bacteria</taxon>
        <taxon>Pseudomonadati</taxon>
        <taxon>Pseudomonadota</taxon>
        <taxon>Alphaproteobacteria</taxon>
        <taxon>Caulobacterales</taxon>
        <taxon>Caulobacteraceae</taxon>
        <taxon>Asticcacaulis</taxon>
    </lineage>
</organism>
<dbReference type="AlphaFoldDB" id="A0A3G9G742"/>
<reference evidence="2" key="1">
    <citation type="journal article" date="2017" name="Biotechnol. Biofuels">
        <title>Evaluation of environmental bacterial communities as a factor affecting the growth of duckweed Lemna minor.</title>
        <authorList>
            <person name="Ishizawa H."/>
            <person name="Kuroda M."/>
            <person name="Morikawa M."/>
            <person name="Ike M."/>
        </authorList>
    </citation>
    <scope>NUCLEOTIDE SEQUENCE [LARGE SCALE GENOMIC DNA]</scope>
    <source>
        <strain evidence="2">M6</strain>
    </source>
</reference>
<accession>A0A3G9G742</accession>
<dbReference type="Proteomes" id="UP000278756">
    <property type="component" value="Chromosome 2"/>
</dbReference>
<protein>
    <submittedName>
        <fullName evidence="1">Uncharacterized protein</fullName>
    </submittedName>
</protein>
<reference evidence="2" key="2">
    <citation type="journal article" date="2017" name="Plant Physiol. Biochem.">
        <title>Differential oxidative and antioxidative response of duckweed Lemna minor toward plant growth promoting/inhibiting bacteria.</title>
        <authorList>
            <person name="Ishizawa H."/>
            <person name="Kuroda M."/>
            <person name="Morikawa M."/>
            <person name="Ike M."/>
        </authorList>
    </citation>
    <scope>NUCLEOTIDE SEQUENCE [LARGE SCALE GENOMIC DNA]</scope>
    <source>
        <strain evidence="2">M6</strain>
    </source>
</reference>
<name>A0A3G9G742_9CAUL</name>
<sequence length="45" mass="4740">MRSPVLKALFLTLGLLVLAAAPACLLLPQNKHTAHTASPTLLAVY</sequence>
<proteinExistence type="predicted"/>